<dbReference type="AlphaFoldDB" id="A0AAD8IDJ0"/>
<dbReference type="EMBL" id="JAUIZM010000005">
    <property type="protein sequence ID" value="KAK1383183.1"/>
    <property type="molecule type" value="Genomic_DNA"/>
</dbReference>
<reference evidence="1" key="2">
    <citation type="submission" date="2023-05" db="EMBL/GenBank/DDBJ databases">
        <authorList>
            <person name="Schelkunov M.I."/>
        </authorList>
    </citation>
    <scope>NUCLEOTIDE SEQUENCE</scope>
    <source>
        <strain evidence="1">Hsosn_3</strain>
        <tissue evidence="1">Leaf</tissue>
    </source>
</reference>
<protein>
    <submittedName>
        <fullName evidence="1">Uncharacterized protein</fullName>
    </submittedName>
</protein>
<organism evidence="1 2">
    <name type="scientific">Heracleum sosnowskyi</name>
    <dbReference type="NCBI Taxonomy" id="360622"/>
    <lineage>
        <taxon>Eukaryota</taxon>
        <taxon>Viridiplantae</taxon>
        <taxon>Streptophyta</taxon>
        <taxon>Embryophyta</taxon>
        <taxon>Tracheophyta</taxon>
        <taxon>Spermatophyta</taxon>
        <taxon>Magnoliopsida</taxon>
        <taxon>eudicotyledons</taxon>
        <taxon>Gunneridae</taxon>
        <taxon>Pentapetalae</taxon>
        <taxon>asterids</taxon>
        <taxon>campanulids</taxon>
        <taxon>Apiales</taxon>
        <taxon>Apiaceae</taxon>
        <taxon>Apioideae</taxon>
        <taxon>apioid superclade</taxon>
        <taxon>Tordylieae</taxon>
        <taxon>Tordyliinae</taxon>
        <taxon>Heracleum</taxon>
    </lineage>
</organism>
<reference evidence="1" key="1">
    <citation type="submission" date="2023-02" db="EMBL/GenBank/DDBJ databases">
        <title>Genome of toxic invasive species Heracleum sosnowskyi carries increased number of genes despite the absence of recent whole-genome duplications.</title>
        <authorList>
            <person name="Schelkunov M."/>
            <person name="Shtratnikova V."/>
            <person name="Makarenko M."/>
            <person name="Klepikova A."/>
            <person name="Omelchenko D."/>
            <person name="Novikova G."/>
            <person name="Obukhova E."/>
            <person name="Bogdanov V."/>
            <person name="Penin A."/>
            <person name="Logacheva M."/>
        </authorList>
    </citation>
    <scope>NUCLEOTIDE SEQUENCE</scope>
    <source>
        <strain evidence="1">Hsosn_3</strain>
        <tissue evidence="1">Leaf</tissue>
    </source>
</reference>
<gene>
    <name evidence="1" type="ORF">POM88_020918</name>
</gene>
<dbReference type="PANTHER" id="PTHR33526:SF4">
    <property type="entry name" value="OS07G0123800 PROTEIN"/>
    <property type="match status" value="1"/>
</dbReference>
<evidence type="ECO:0000313" key="2">
    <source>
        <dbReference type="Proteomes" id="UP001237642"/>
    </source>
</evidence>
<proteinExistence type="predicted"/>
<name>A0AAD8IDJ0_9APIA</name>
<dbReference type="PANTHER" id="PTHR33526">
    <property type="entry name" value="OS07G0123800 PROTEIN"/>
    <property type="match status" value="1"/>
</dbReference>
<evidence type="ECO:0000313" key="1">
    <source>
        <dbReference type="EMBL" id="KAK1383183.1"/>
    </source>
</evidence>
<keyword evidence="2" id="KW-1185">Reference proteome</keyword>
<dbReference type="Proteomes" id="UP001237642">
    <property type="component" value="Unassembled WGS sequence"/>
</dbReference>
<sequence>MKAKDRNMRPCMTVTPIRALSKVRDFYVQSMNNLANGVSNGYGPKKSLPKSFRINSSLSIRNNEEDFLELLRVASTEILSRHTVEDQHEIVQRQQPETTPEAAKVVPRSLRLTIGRIDEDSVCDFADDNLSIKDSAHMHVSQKQKLGVFFMSETVAYK</sequence>
<accession>A0AAD8IDJ0</accession>
<comment type="caution">
    <text evidence="1">The sequence shown here is derived from an EMBL/GenBank/DDBJ whole genome shotgun (WGS) entry which is preliminary data.</text>
</comment>